<dbReference type="PROSITE" id="PS50885">
    <property type="entry name" value="HAMP"/>
    <property type="match status" value="1"/>
</dbReference>
<comment type="subcellular location">
    <subcellularLocation>
        <location evidence="1">Cell membrane</location>
    </subcellularLocation>
</comment>
<dbReference type="RefSeq" id="WP_110936978.1">
    <property type="nucleotide sequence ID" value="NZ_KZ614146.1"/>
</dbReference>
<keyword evidence="3 7" id="KW-0472">Membrane</keyword>
<dbReference type="EMBL" id="PDOE01000008">
    <property type="protein sequence ID" value="RKL66146.1"/>
    <property type="molecule type" value="Genomic_DNA"/>
</dbReference>
<comment type="caution">
    <text evidence="10">The sequence shown here is derived from an EMBL/GenBank/DDBJ whole genome shotgun (WGS) entry which is preliminary data.</text>
</comment>
<dbReference type="OrthoDB" id="107771at2"/>
<feature type="domain" description="Methyl-accepting transducer" evidence="8">
    <location>
        <begin position="277"/>
        <end position="513"/>
    </location>
</feature>
<dbReference type="CDD" id="cd06225">
    <property type="entry name" value="HAMP"/>
    <property type="match status" value="1"/>
</dbReference>
<evidence type="ECO:0000256" key="7">
    <source>
        <dbReference type="SAM" id="Phobius"/>
    </source>
</evidence>
<evidence type="ECO:0000313" key="10">
    <source>
        <dbReference type="EMBL" id="RKL66146.1"/>
    </source>
</evidence>
<feature type="transmembrane region" description="Helical" evidence="7">
    <location>
        <begin position="184"/>
        <end position="203"/>
    </location>
</feature>
<keyword evidence="11" id="KW-1185">Reference proteome</keyword>
<evidence type="ECO:0000256" key="3">
    <source>
        <dbReference type="ARBA" id="ARBA00023136"/>
    </source>
</evidence>
<dbReference type="InterPro" id="IPR003660">
    <property type="entry name" value="HAMP_dom"/>
</dbReference>
<evidence type="ECO:0000259" key="9">
    <source>
        <dbReference type="PROSITE" id="PS50885"/>
    </source>
</evidence>
<evidence type="ECO:0000256" key="1">
    <source>
        <dbReference type="ARBA" id="ARBA00004236"/>
    </source>
</evidence>
<protein>
    <submittedName>
        <fullName evidence="10">Chemotaxis protein</fullName>
    </submittedName>
</protein>
<dbReference type="InterPro" id="IPR024478">
    <property type="entry name" value="HlyB_4HB_MCP"/>
</dbReference>
<proteinExistence type="inferred from homology"/>
<evidence type="ECO:0000256" key="6">
    <source>
        <dbReference type="PROSITE-ProRule" id="PRU00284"/>
    </source>
</evidence>
<dbReference type="Proteomes" id="UP000281498">
    <property type="component" value="Unassembled WGS sequence"/>
</dbReference>
<dbReference type="InterPro" id="IPR004089">
    <property type="entry name" value="MCPsignal_dom"/>
</dbReference>
<evidence type="ECO:0000313" key="11">
    <source>
        <dbReference type="Proteomes" id="UP000281498"/>
    </source>
</evidence>
<dbReference type="PANTHER" id="PTHR32089:SF112">
    <property type="entry name" value="LYSOZYME-LIKE PROTEIN-RELATED"/>
    <property type="match status" value="1"/>
</dbReference>
<dbReference type="Pfam" id="PF00015">
    <property type="entry name" value="MCPsignal"/>
    <property type="match status" value="1"/>
</dbReference>
<accession>A0A3A9KN40</accession>
<evidence type="ECO:0000256" key="2">
    <source>
        <dbReference type="ARBA" id="ARBA00022475"/>
    </source>
</evidence>
<evidence type="ECO:0000256" key="4">
    <source>
        <dbReference type="ARBA" id="ARBA00023224"/>
    </source>
</evidence>
<sequence length="563" mass="60733">MRITIRKKLLLGFFSVLILMAVVSVITYSEFTTIDNDYSDSIDDRFTQMSIVNQMESAALKEQIAVRGYLVTSNSSNLTLFNESAEEFTAKAEEFLSLNTSDEAMKIMDELIVVEDKYNELAADLFEFKDANDTSEIAWLMEEQGSRLTSRIIEVGELARSYQETNLQETSSALSSKANVSKSLIIGISLFALVLGIVIALYISKIISKPVQQISKSAELIAQGNLTIDDLKVKNKDEIGELAKSFNLMTKNLRELIMNVSSTSVQVASSAEELMASAEQTSLATNQVTVAIQEVASGSEIQGKATQESANAISELSIGINRIADTSSNVAESASDTSAQAIAGNELLQNVVRQMTSINDSTKETNNVIKGLDGNSNEIGKIIDVITGIADQTNLLALNAAIEAARAGEHGKGFAVVADEVRKLAEQSRGSASQISHLVQVIQNDVLKVVEMVNNETIEVNEGMALVEETGNSFHQILASIENVSGEIEELSAVSEQMSASMELVNSSVEKVSSIAKTSRDNTADIASSSEEQLATMEEVTGAASNLANMAEDLREQISIFKV</sequence>
<dbReference type="GO" id="GO:0006935">
    <property type="term" value="P:chemotaxis"/>
    <property type="evidence" value="ECO:0007669"/>
    <property type="project" value="InterPro"/>
</dbReference>
<keyword evidence="4 6" id="KW-0807">Transducer</keyword>
<dbReference type="Gene3D" id="6.10.340.10">
    <property type="match status" value="1"/>
</dbReference>
<dbReference type="PRINTS" id="PR00260">
    <property type="entry name" value="CHEMTRNSDUCR"/>
</dbReference>
<dbReference type="PANTHER" id="PTHR32089">
    <property type="entry name" value="METHYL-ACCEPTING CHEMOTAXIS PROTEIN MCPB"/>
    <property type="match status" value="1"/>
</dbReference>
<dbReference type="CDD" id="cd11386">
    <property type="entry name" value="MCP_signal"/>
    <property type="match status" value="1"/>
</dbReference>
<name>A0A3A9KN40_9BACI</name>
<dbReference type="Pfam" id="PF00672">
    <property type="entry name" value="HAMP"/>
    <property type="match status" value="1"/>
</dbReference>
<dbReference type="AlphaFoldDB" id="A0A3A9KN40"/>
<organism evidence="10 11">
    <name type="scientific">Salipaludibacillus neizhouensis</name>
    <dbReference type="NCBI Taxonomy" id="885475"/>
    <lineage>
        <taxon>Bacteria</taxon>
        <taxon>Bacillati</taxon>
        <taxon>Bacillota</taxon>
        <taxon>Bacilli</taxon>
        <taxon>Bacillales</taxon>
        <taxon>Bacillaceae</taxon>
    </lineage>
</organism>
<dbReference type="SUPFAM" id="SSF58104">
    <property type="entry name" value="Methyl-accepting chemotaxis protein (MCP) signaling domain"/>
    <property type="match status" value="1"/>
</dbReference>
<feature type="domain" description="HAMP" evidence="9">
    <location>
        <begin position="205"/>
        <end position="258"/>
    </location>
</feature>
<evidence type="ECO:0000256" key="5">
    <source>
        <dbReference type="ARBA" id="ARBA00029447"/>
    </source>
</evidence>
<dbReference type="InterPro" id="IPR004090">
    <property type="entry name" value="Chemotax_Me-accpt_rcpt"/>
</dbReference>
<dbReference type="PROSITE" id="PS50111">
    <property type="entry name" value="CHEMOTAXIS_TRANSDUC_2"/>
    <property type="match status" value="1"/>
</dbReference>
<dbReference type="SMART" id="SM00283">
    <property type="entry name" value="MA"/>
    <property type="match status" value="1"/>
</dbReference>
<dbReference type="Pfam" id="PF12729">
    <property type="entry name" value="4HB_MCP_1"/>
    <property type="match status" value="1"/>
</dbReference>
<keyword evidence="7" id="KW-0812">Transmembrane</keyword>
<dbReference type="SMART" id="SM00304">
    <property type="entry name" value="HAMP"/>
    <property type="match status" value="1"/>
</dbReference>
<dbReference type="Gene3D" id="1.10.287.950">
    <property type="entry name" value="Methyl-accepting chemotaxis protein"/>
    <property type="match status" value="1"/>
</dbReference>
<dbReference type="GO" id="GO:0005886">
    <property type="term" value="C:plasma membrane"/>
    <property type="evidence" value="ECO:0007669"/>
    <property type="project" value="UniProtKB-SubCell"/>
</dbReference>
<dbReference type="GO" id="GO:0007165">
    <property type="term" value="P:signal transduction"/>
    <property type="evidence" value="ECO:0007669"/>
    <property type="project" value="UniProtKB-KW"/>
</dbReference>
<keyword evidence="7" id="KW-1133">Transmembrane helix</keyword>
<keyword evidence="2" id="KW-1003">Cell membrane</keyword>
<evidence type="ECO:0000259" key="8">
    <source>
        <dbReference type="PROSITE" id="PS50111"/>
    </source>
</evidence>
<comment type="similarity">
    <text evidence="5">Belongs to the methyl-accepting chemotaxis (MCP) protein family.</text>
</comment>
<reference evidence="10 11" key="1">
    <citation type="submission" date="2017-10" db="EMBL/GenBank/DDBJ databases">
        <title>Bacillus sp. nov., a halophilic bacterium isolated from a Keqin Lake.</title>
        <authorList>
            <person name="Wang H."/>
        </authorList>
    </citation>
    <scope>NUCLEOTIDE SEQUENCE [LARGE SCALE GENOMIC DNA]</scope>
    <source>
        <strain evidence="10 11">KCTC 13187</strain>
    </source>
</reference>
<gene>
    <name evidence="10" type="ORF">CR203_16440</name>
</gene>
<dbReference type="GO" id="GO:0004888">
    <property type="term" value="F:transmembrane signaling receptor activity"/>
    <property type="evidence" value="ECO:0007669"/>
    <property type="project" value="InterPro"/>
</dbReference>